<proteinExistence type="predicted"/>
<evidence type="ECO:0008006" key="3">
    <source>
        <dbReference type="Google" id="ProtNLM"/>
    </source>
</evidence>
<keyword evidence="2" id="KW-1185">Reference proteome</keyword>
<organism evidence="1 2">
    <name type="scientific">Prosthecobacter fusiformis</name>
    <dbReference type="NCBI Taxonomy" id="48464"/>
    <lineage>
        <taxon>Bacteria</taxon>
        <taxon>Pseudomonadati</taxon>
        <taxon>Verrucomicrobiota</taxon>
        <taxon>Verrucomicrobiia</taxon>
        <taxon>Verrucomicrobiales</taxon>
        <taxon>Verrucomicrobiaceae</taxon>
        <taxon>Prosthecobacter</taxon>
    </lineage>
</organism>
<dbReference type="AlphaFoldDB" id="A0A4V3FFN4"/>
<gene>
    <name evidence="1" type="ORF">EI77_02527</name>
</gene>
<comment type="caution">
    <text evidence="1">The sequence shown here is derived from an EMBL/GenBank/DDBJ whole genome shotgun (WGS) entry which is preliminary data.</text>
</comment>
<accession>A0A4V3FFN4</accession>
<name>A0A4V3FFN4_9BACT</name>
<dbReference type="SUPFAM" id="SSF53448">
    <property type="entry name" value="Nucleotide-diphospho-sugar transferases"/>
    <property type="match status" value="1"/>
</dbReference>
<dbReference type="OrthoDB" id="850028at2"/>
<evidence type="ECO:0000313" key="1">
    <source>
        <dbReference type="EMBL" id="TDU71403.1"/>
    </source>
</evidence>
<sequence length="311" mass="36100">MKSIHNRIVYLALGNSYVSQAIFSLLTLAQVYRGQRPDMEVVVYSDSSASFHGLRRFFDLMTVDVNGERLVKMKGLHRDVLRAKIMTLQETMERGDANLIYVDTDTIFLCKIDRLFTEIGSGRLFLHKPEWPLRRGRMIHPELCPSDISFDLKSGTKIKISESSVMWNSGVVGINAGRKTLVDDVLSLHHQFYAIYPTWHVEQFCYSLILANAGNLKGCRKFIFHYWHSKQITSLYTNVVESHASIDERTLLKAVNRCKIRMIWTGRALYYGYRIRLWIRNLPGVYILFVSVRDLIKYLFTIASQQTQFKK</sequence>
<reference evidence="1 2" key="1">
    <citation type="submission" date="2019-03" db="EMBL/GenBank/DDBJ databases">
        <title>Genomic Encyclopedia of Archaeal and Bacterial Type Strains, Phase II (KMG-II): from individual species to whole genera.</title>
        <authorList>
            <person name="Goeker M."/>
        </authorList>
    </citation>
    <scope>NUCLEOTIDE SEQUENCE [LARGE SCALE GENOMIC DNA]</scope>
    <source>
        <strain evidence="1 2">ATCC 25309</strain>
    </source>
</reference>
<dbReference type="EMBL" id="SOCA01000003">
    <property type="protein sequence ID" value="TDU71403.1"/>
    <property type="molecule type" value="Genomic_DNA"/>
</dbReference>
<dbReference type="InterPro" id="IPR029044">
    <property type="entry name" value="Nucleotide-diphossugar_trans"/>
</dbReference>
<dbReference type="RefSeq" id="WP_133795560.1">
    <property type="nucleotide sequence ID" value="NZ_SOCA01000003.1"/>
</dbReference>
<protein>
    <recommendedName>
        <fullName evidence="3">Nucleotide-diphospho-sugar transferase</fullName>
    </recommendedName>
</protein>
<evidence type="ECO:0000313" key="2">
    <source>
        <dbReference type="Proteomes" id="UP000295662"/>
    </source>
</evidence>
<dbReference type="Proteomes" id="UP000295662">
    <property type="component" value="Unassembled WGS sequence"/>
</dbReference>